<gene>
    <name evidence="1" type="ORF">DAETH_48630</name>
</gene>
<sequence>MSVSRTLAELPLPDPYPVGTRVTWREGERVRTGLVDVVHLSTGWPAEYGVLPLRQDGTRGSTLRHLHHSQLNPPAPGETDVLSPAEVRRRLGEIQGQLRRRP</sequence>
<organism evidence="1 2">
    <name type="scientific">Deinococcus aetherius</name>
    <dbReference type="NCBI Taxonomy" id="200252"/>
    <lineage>
        <taxon>Bacteria</taxon>
        <taxon>Thermotogati</taxon>
        <taxon>Deinococcota</taxon>
        <taxon>Deinococci</taxon>
        <taxon>Deinococcales</taxon>
        <taxon>Deinococcaceae</taxon>
        <taxon>Deinococcus</taxon>
    </lineage>
</organism>
<name>A0ABN6RS36_9DEIO</name>
<dbReference type="Proteomes" id="UP001064971">
    <property type="component" value="Plasmid pDAETH-4"/>
</dbReference>
<evidence type="ECO:0000313" key="2">
    <source>
        <dbReference type="Proteomes" id="UP001064971"/>
    </source>
</evidence>
<keyword evidence="2" id="KW-1185">Reference proteome</keyword>
<dbReference type="EMBL" id="AP026564">
    <property type="protein sequence ID" value="BDP44894.1"/>
    <property type="molecule type" value="Genomic_DNA"/>
</dbReference>
<geneLocation type="plasmid" evidence="1 2">
    <name>pDAETH-4</name>
</geneLocation>
<dbReference type="RefSeq" id="WP_264778941.1">
    <property type="nucleotide sequence ID" value="NZ_AP026564.1"/>
</dbReference>
<protein>
    <submittedName>
        <fullName evidence="1">Uncharacterized protein</fullName>
    </submittedName>
</protein>
<proteinExistence type="predicted"/>
<evidence type="ECO:0000313" key="1">
    <source>
        <dbReference type="EMBL" id="BDP44894.1"/>
    </source>
</evidence>
<keyword evidence="1" id="KW-0614">Plasmid</keyword>
<reference evidence="1" key="1">
    <citation type="submission" date="2022-07" db="EMBL/GenBank/DDBJ databases">
        <title>Complete Genome Sequence of the Radioresistant Bacterium Deinococcus aetherius ST0316, Isolated from the Air Dust collected in Lower Stratosphere above Japan.</title>
        <authorList>
            <person name="Satoh K."/>
            <person name="Hagiwara K."/>
            <person name="Katsumata K."/>
            <person name="Kubo A."/>
            <person name="Yokobori S."/>
            <person name="Yamagishi A."/>
            <person name="Oono Y."/>
            <person name="Narumi I."/>
        </authorList>
    </citation>
    <scope>NUCLEOTIDE SEQUENCE</scope>
    <source>
        <strain evidence="1">ST0316</strain>
        <plasmid evidence="1">pDAETH-4</plasmid>
    </source>
</reference>
<accession>A0ABN6RS36</accession>